<dbReference type="PANTHER" id="PTHR39181:SF1">
    <property type="entry name" value="TYROSINE-PROTEIN PHOSPHATASE YWQE"/>
    <property type="match status" value="1"/>
</dbReference>
<evidence type="ECO:0000256" key="3">
    <source>
        <dbReference type="ARBA" id="ARBA00022912"/>
    </source>
</evidence>
<evidence type="ECO:0000256" key="4">
    <source>
        <dbReference type="ARBA" id="ARBA00051722"/>
    </source>
</evidence>
<name>A0ABP3J007_9BACI</name>
<dbReference type="InterPro" id="IPR016195">
    <property type="entry name" value="Pol/histidinol_Pase-like"/>
</dbReference>
<dbReference type="Gene3D" id="3.20.20.140">
    <property type="entry name" value="Metal-dependent hydrolases"/>
    <property type="match status" value="1"/>
</dbReference>
<evidence type="ECO:0000313" key="7">
    <source>
        <dbReference type="Proteomes" id="UP001501459"/>
    </source>
</evidence>
<dbReference type="EC" id="3.1.3.48" evidence="5"/>
<protein>
    <recommendedName>
        <fullName evidence="5">Tyrosine-protein phosphatase</fullName>
        <ecNumber evidence="5">3.1.3.48</ecNumber>
    </recommendedName>
</protein>
<gene>
    <name evidence="6" type="ORF">GCM10008983_09350</name>
</gene>
<keyword evidence="2 5" id="KW-0378">Hydrolase</keyword>
<evidence type="ECO:0000256" key="1">
    <source>
        <dbReference type="ARBA" id="ARBA00005750"/>
    </source>
</evidence>
<dbReference type="RefSeq" id="WP_343751500.1">
    <property type="nucleotide sequence ID" value="NZ_BAAADM010000023.1"/>
</dbReference>
<evidence type="ECO:0000313" key="6">
    <source>
        <dbReference type="EMBL" id="GAA0434905.1"/>
    </source>
</evidence>
<comment type="caution">
    <text evidence="6">The sequence shown here is derived from an EMBL/GenBank/DDBJ whole genome shotgun (WGS) entry which is preliminary data.</text>
</comment>
<dbReference type="PIRSF" id="PIRSF016557">
    <property type="entry name" value="Caps_synth_CpsB"/>
    <property type="match status" value="1"/>
</dbReference>
<dbReference type="EMBL" id="BAAADM010000023">
    <property type="protein sequence ID" value="GAA0434905.1"/>
    <property type="molecule type" value="Genomic_DNA"/>
</dbReference>
<organism evidence="6 7">
    <name type="scientific">Lentibacillus halophilus</name>
    <dbReference type="NCBI Taxonomy" id="295065"/>
    <lineage>
        <taxon>Bacteria</taxon>
        <taxon>Bacillati</taxon>
        <taxon>Bacillota</taxon>
        <taxon>Bacilli</taxon>
        <taxon>Bacillales</taxon>
        <taxon>Bacillaceae</taxon>
        <taxon>Lentibacillus</taxon>
    </lineage>
</organism>
<accession>A0ABP3J007</accession>
<evidence type="ECO:0000256" key="5">
    <source>
        <dbReference type="PIRNR" id="PIRNR016557"/>
    </source>
</evidence>
<keyword evidence="3 5" id="KW-0904">Protein phosphatase</keyword>
<dbReference type="SUPFAM" id="SSF89550">
    <property type="entry name" value="PHP domain-like"/>
    <property type="match status" value="1"/>
</dbReference>
<comment type="catalytic activity">
    <reaction evidence="4 5">
        <text>O-phospho-L-tyrosyl-[protein] + H2O = L-tyrosyl-[protein] + phosphate</text>
        <dbReference type="Rhea" id="RHEA:10684"/>
        <dbReference type="Rhea" id="RHEA-COMP:10136"/>
        <dbReference type="Rhea" id="RHEA-COMP:20101"/>
        <dbReference type="ChEBI" id="CHEBI:15377"/>
        <dbReference type="ChEBI" id="CHEBI:43474"/>
        <dbReference type="ChEBI" id="CHEBI:46858"/>
        <dbReference type="ChEBI" id="CHEBI:61978"/>
        <dbReference type="EC" id="3.1.3.48"/>
    </reaction>
</comment>
<comment type="similarity">
    <text evidence="1 5">Belongs to the metallo-dependent hydrolases superfamily. CpsB/CapC family.</text>
</comment>
<sequence length="249" mass="27436">MMDIQTHILPGFADGPQTIEETIQIAQTAADHGIDTIIAAPHVTRGTDRNESEDILGVTEFLTNHIHQQGIALDIRPGQHILMDTDVPADLEHGLLLGLNETKYVLLELPADHLPPFALQRLFDVQMSGYVPVIAHPETHPGIREQPGFLYDMVKNGALIQTDAASLSGNNGKRIKTFTRRMLNAHLVHLLASNTVSATTDQLAKVYQTLDESTAAMLRDNSEQLVHNRPIAKDAPSRIETRGIGKLFR</sequence>
<evidence type="ECO:0000256" key="2">
    <source>
        <dbReference type="ARBA" id="ARBA00022801"/>
    </source>
</evidence>
<keyword evidence="7" id="KW-1185">Reference proteome</keyword>
<dbReference type="Pfam" id="PF19567">
    <property type="entry name" value="CpsB_CapC"/>
    <property type="match status" value="1"/>
</dbReference>
<reference evidence="7" key="1">
    <citation type="journal article" date="2019" name="Int. J. Syst. Evol. Microbiol.">
        <title>The Global Catalogue of Microorganisms (GCM) 10K type strain sequencing project: providing services to taxonomists for standard genome sequencing and annotation.</title>
        <authorList>
            <consortium name="The Broad Institute Genomics Platform"/>
            <consortium name="The Broad Institute Genome Sequencing Center for Infectious Disease"/>
            <person name="Wu L."/>
            <person name="Ma J."/>
        </authorList>
    </citation>
    <scope>NUCLEOTIDE SEQUENCE [LARGE SCALE GENOMIC DNA]</scope>
    <source>
        <strain evidence="7">JCM 12149</strain>
    </source>
</reference>
<dbReference type="InterPro" id="IPR016667">
    <property type="entry name" value="Caps_polysacc_synth_CpsB/CapC"/>
</dbReference>
<dbReference type="PANTHER" id="PTHR39181">
    <property type="entry name" value="TYROSINE-PROTEIN PHOSPHATASE YWQE"/>
    <property type="match status" value="1"/>
</dbReference>
<dbReference type="Proteomes" id="UP001501459">
    <property type="component" value="Unassembled WGS sequence"/>
</dbReference>
<proteinExistence type="inferred from homology"/>